<proteinExistence type="predicted"/>
<reference evidence="2" key="1">
    <citation type="submission" date="2015-10" db="EMBL/GenBank/DDBJ databases">
        <authorList>
            <person name="Regsiter A."/>
            <person name="william w."/>
        </authorList>
    </citation>
    <scope>NUCLEOTIDE SEQUENCE</scope>
    <source>
        <strain evidence="2">Montdore</strain>
    </source>
</reference>
<keyword evidence="3" id="KW-1185">Reference proteome</keyword>
<dbReference type="PANTHER" id="PTHR43558">
    <property type="entry name" value="REDUCTASE, PUTATIVE (AFU_ORTHOLOGUE AFUA_3G10540)-RELATED"/>
    <property type="match status" value="1"/>
</dbReference>
<protein>
    <submittedName>
        <fullName evidence="2">Uncharacterized protein</fullName>
    </submittedName>
</protein>
<dbReference type="EMBL" id="LN890970">
    <property type="protein sequence ID" value="CUS13605.1"/>
    <property type="molecule type" value="Genomic_DNA"/>
</dbReference>
<dbReference type="Proteomes" id="UP001412239">
    <property type="component" value="Unassembled WGS sequence"/>
</dbReference>
<accession>A0A292Q3R9</accession>
<dbReference type="AlphaFoldDB" id="A0A292Q3R9"/>
<name>A0A292Q3R9_9PEZI</name>
<feature type="region of interest" description="Disordered" evidence="1">
    <location>
        <begin position="888"/>
        <end position="911"/>
    </location>
</feature>
<gene>
    <name evidence="2" type="ORF">GSTUAT00002314001</name>
</gene>
<dbReference type="PANTHER" id="PTHR43558:SF6">
    <property type="entry name" value="REDUCTASE, PUTATIVE (AFU_ORTHOLOGUE AFUA_3G10540)-RELATED"/>
    <property type="match status" value="1"/>
</dbReference>
<dbReference type="PROSITE" id="PS51257">
    <property type="entry name" value="PROKAR_LIPOPROTEIN"/>
    <property type="match status" value="1"/>
</dbReference>
<dbReference type="InterPro" id="IPR053354">
    <property type="entry name" value="MGDG_epimerase"/>
</dbReference>
<organism evidence="2 3">
    <name type="scientific">Tuber aestivum</name>
    <name type="common">summer truffle</name>
    <dbReference type="NCBI Taxonomy" id="59557"/>
    <lineage>
        <taxon>Eukaryota</taxon>
        <taxon>Fungi</taxon>
        <taxon>Dikarya</taxon>
        <taxon>Ascomycota</taxon>
        <taxon>Pezizomycotina</taxon>
        <taxon>Pezizomycetes</taxon>
        <taxon>Pezizales</taxon>
        <taxon>Tuberaceae</taxon>
        <taxon>Tuber</taxon>
    </lineage>
</organism>
<evidence type="ECO:0000313" key="3">
    <source>
        <dbReference type="Proteomes" id="UP001412239"/>
    </source>
</evidence>
<sequence length="911" mass="103560">MDPVRGASSTDTEPPLQRLFYGVSPPVNLTSLSCAEFSIAQIEAHLKHRKVHTAIGDNEHEAAVSSMGGGKRGPPTLAQLATARIVSTLRYDMKDGVRVLAQNCPEKLLQSILESPRLHYISFRTLLQTHDITQSSQGMEPGSWAQVQRLAGEDVDSWVLRNEKFIRQMPHREGNSMLVSLDEAAEVWPDAEITSEHITLRRRKPPRETFTCFDELRSREIKLQPSSKKFAQTFKKLTNGVFEGLDWNNVVICGGIVLATMQCLSEEDDKACIDSDIDVWIYGLNPKEANKKIREIYNVWWRNLGPERESMVMKNAKTLTLMSNYPERRIQIILKMAKSEAEVLLNFDLDPCAMCWNGKEVRMLPRCARALETGYTTFTMDLVYGHHLGDRRATQEMRVLKYASRGFGILIPASLMNTLTVDFDTRKPKTPSCPQAPYRRHRGRYRNPRGEIVYSGKKAVKRIAFLAQDMIHRFYLGPTPLSAPIRAEEGWSEGSDDGRPPYGLEDFVEESDGEGGMQTRTVLRAIASSVNGRRQSIAQPGGREGVGAGFELFMRMAALFKYEAEGRLRIDRNSLCSIAYDDPETYDDTPQYLWDPDFKLEDLSHEINAHNNRLFANLREAIEGLLGTNSPHGAGCKSPPLVIIVRIYLCGMVGFTGRGYLSRRVRRVIFVDNMDEVYQKQITIPVCVPVALEEYIENTMRDVCDQHGMPWSDEFRVLIPIHNSNNTTRMSIKPPFSFLLLATPANDDKNHRIFEVLWSIFHMETQPDSFAHRCNPDEAEDRFLAKTLSAKFDQRIIPASSLIPQAEQTALGSWPDAREKELFHEWMIYSPQVQSRTYTYETHHTNYVEGCVRDFPDELWWNEEADGANDGGNWAEWETPAGKMKAALDAQEMDRKRKRVDSGGLEDMVTE</sequence>
<evidence type="ECO:0000256" key="1">
    <source>
        <dbReference type="SAM" id="MobiDB-lite"/>
    </source>
</evidence>
<evidence type="ECO:0000313" key="2">
    <source>
        <dbReference type="EMBL" id="CUS13605.1"/>
    </source>
</evidence>